<dbReference type="InterPro" id="IPR032675">
    <property type="entry name" value="LRR_dom_sf"/>
</dbReference>
<feature type="compositionally biased region" description="Acidic residues" evidence="1">
    <location>
        <begin position="155"/>
        <end position="173"/>
    </location>
</feature>
<dbReference type="PANTHER" id="PTHR31215">
    <property type="entry name" value="OS05G0510400 PROTEIN-RELATED"/>
    <property type="match status" value="1"/>
</dbReference>
<evidence type="ECO:0000313" key="4">
    <source>
        <dbReference type="Proteomes" id="UP000265515"/>
    </source>
</evidence>
<evidence type="ECO:0000256" key="1">
    <source>
        <dbReference type="SAM" id="MobiDB-lite"/>
    </source>
</evidence>
<protein>
    <recommendedName>
        <fullName evidence="2">F-box domain-containing protein</fullName>
    </recommendedName>
</protein>
<feature type="compositionally biased region" description="Basic and acidic residues" evidence="1">
    <location>
        <begin position="246"/>
        <end position="255"/>
    </location>
</feature>
<feature type="compositionally biased region" description="Low complexity" evidence="1">
    <location>
        <begin position="852"/>
        <end position="865"/>
    </location>
</feature>
<dbReference type="InterPro" id="IPR001810">
    <property type="entry name" value="F-box_dom"/>
</dbReference>
<dbReference type="Proteomes" id="UP000265515">
    <property type="component" value="Unassembled WGS sequence"/>
</dbReference>
<feature type="compositionally biased region" description="Basic and acidic residues" evidence="1">
    <location>
        <begin position="142"/>
        <end position="154"/>
    </location>
</feature>
<accession>A0A388JPW7</accession>
<dbReference type="Pfam" id="PF12937">
    <property type="entry name" value="F-box-like"/>
    <property type="match status" value="1"/>
</dbReference>
<dbReference type="SUPFAM" id="SSF81383">
    <property type="entry name" value="F-box domain"/>
    <property type="match status" value="1"/>
</dbReference>
<dbReference type="InterPro" id="IPR044809">
    <property type="entry name" value="AUF1-like"/>
</dbReference>
<name>A0A388JPW7_CHABU</name>
<feature type="compositionally biased region" description="Basic and acidic residues" evidence="1">
    <location>
        <begin position="876"/>
        <end position="885"/>
    </location>
</feature>
<evidence type="ECO:0000313" key="3">
    <source>
        <dbReference type="EMBL" id="GBG59830.1"/>
    </source>
</evidence>
<feature type="compositionally biased region" description="Basic and acidic residues" evidence="1">
    <location>
        <begin position="773"/>
        <end position="786"/>
    </location>
</feature>
<feature type="compositionally biased region" description="Basic and acidic residues" evidence="1">
    <location>
        <begin position="187"/>
        <end position="207"/>
    </location>
</feature>
<feature type="domain" description="F-box" evidence="2">
    <location>
        <begin position="315"/>
        <end position="351"/>
    </location>
</feature>
<sequence>MDYAPISICGGGSFAKRASVVSKWLSVGETLPYQGEIERGDPLTRGGVNRLECQSKTDSESGNHSYNPIREEEECQSRTDSESGNHSYNRNRGEKKVAGKRGLSLGLRASTLSRCGSAGGVCCWRSSYPRRKRVEADVTAMEEDRSPKRGRDCAADSEQEEEDGEAGKEEEEQQQLRPVKRLRKTTSMKEEQAKEEKGGEEGEVVVDKERAYDQRRLASSVGAVHVATSQSEEGPAMERMRKRMRCRGDAARGREEEEGEEGEEGNKESGPDTDEGASKRLRTDKYAAMEGEKEVDMVEGKEEEEEGDPPPSTDINSLPDSLLVNVLCAIGDAKSLFKCAAVCRRFNQLVWKVPELSFKVECSRRALEEDYSEPITEAIRRTADLRVLNVKFCELVVCRAEVVQAWLRHVSNHLTHFSLVVSPSCNVERGILHHVFYCALNYCRNLRHLEVDLRLQMQTVDLKSLLKHQPLESLEYLSITRVDFSKDPDFVRSLLTLFPNLKTLKLSGIKGPKEVILESPLLEVFELEGSRRRGRYLDGWVDRVVIDAPCLQELVLRSVKSFRIESSPGPKKLELYTCLDKSFPDWSNRLSTLSVVNSAGPSAYPCSSSSASYFGDGGGYGGARVDEAGQVLSASDIASMISSHRRSLTSLSVDMAVSPMATSEEKATFLEAFCSSYPCLKSLSFSSPGFMDLVEGCLEVLALDSVDGADELGGGAIIDRDPNSKPQPAKEVGGVAAAAIATSSRAAIGISSSPLSLSSAVVENAGRACGETEQTHGDVDRLRDSGECSYTTHHPPPPSSSSCPLHHQSAAAAAIAGGGLRACTQAGLASSSPSSPPASLQRAVFPSFSSLFPPASSSASPAAAGAGAGDGYGAHLSDHGNDSNHNRSRSSSHRYHSSSGNGGVSVASIPREGGGGGGGERGRNDRNEEEEEEGGARSAAAIAYAALLSWINAPDLESLSLVVGRGSIATVHVIRQFLETCPRLRAVHLTICDADGSAPAFFEQIAQLRAECIDNVEVVVSTSTKRFGARRYN</sequence>
<dbReference type="Gene3D" id="3.80.10.10">
    <property type="entry name" value="Ribonuclease Inhibitor"/>
    <property type="match status" value="1"/>
</dbReference>
<organism evidence="3 4">
    <name type="scientific">Chara braunii</name>
    <name type="common">Braun's stonewort</name>
    <dbReference type="NCBI Taxonomy" id="69332"/>
    <lineage>
        <taxon>Eukaryota</taxon>
        <taxon>Viridiplantae</taxon>
        <taxon>Streptophyta</taxon>
        <taxon>Charophyceae</taxon>
        <taxon>Charales</taxon>
        <taxon>Characeae</taxon>
        <taxon>Chara</taxon>
    </lineage>
</organism>
<evidence type="ECO:0000259" key="2">
    <source>
        <dbReference type="Pfam" id="PF12937"/>
    </source>
</evidence>
<dbReference type="AlphaFoldDB" id="A0A388JPW7"/>
<dbReference type="InterPro" id="IPR036047">
    <property type="entry name" value="F-box-like_dom_sf"/>
</dbReference>
<feature type="compositionally biased region" description="Basic and acidic residues" evidence="1">
    <location>
        <begin position="264"/>
        <end position="300"/>
    </location>
</feature>
<feature type="compositionally biased region" description="Basic residues" evidence="1">
    <location>
        <begin position="886"/>
        <end position="896"/>
    </location>
</feature>
<feature type="region of interest" description="Disordered" evidence="1">
    <location>
        <begin position="36"/>
        <end position="98"/>
    </location>
</feature>
<feature type="region of interest" description="Disordered" evidence="1">
    <location>
        <begin position="769"/>
        <end position="806"/>
    </location>
</feature>
<dbReference type="Gramene" id="GBG59830">
    <property type="protein sequence ID" value="GBG59830"/>
    <property type="gene ID" value="CBR_g66634"/>
</dbReference>
<proteinExistence type="predicted"/>
<feature type="region of interest" description="Disordered" evidence="1">
    <location>
        <begin position="135"/>
        <end position="207"/>
    </location>
</feature>
<dbReference type="Gene3D" id="1.20.1280.50">
    <property type="match status" value="1"/>
</dbReference>
<feature type="region of interest" description="Disordered" evidence="1">
    <location>
        <begin position="223"/>
        <end position="317"/>
    </location>
</feature>
<gene>
    <name evidence="3" type="ORF">CBR_g66634</name>
</gene>
<keyword evidence="4" id="KW-1185">Reference proteome</keyword>
<dbReference type="SUPFAM" id="SSF52047">
    <property type="entry name" value="RNI-like"/>
    <property type="match status" value="1"/>
</dbReference>
<feature type="region of interest" description="Disordered" evidence="1">
    <location>
        <begin position="852"/>
        <end position="935"/>
    </location>
</feature>
<dbReference type="EMBL" id="BFEA01000007">
    <property type="protein sequence ID" value="GBG59830.1"/>
    <property type="molecule type" value="Genomic_DNA"/>
</dbReference>
<reference evidence="3 4" key="1">
    <citation type="journal article" date="2018" name="Cell">
        <title>The Chara Genome: Secondary Complexity and Implications for Plant Terrestrialization.</title>
        <authorList>
            <person name="Nishiyama T."/>
            <person name="Sakayama H."/>
            <person name="Vries J.D."/>
            <person name="Buschmann H."/>
            <person name="Saint-Marcoux D."/>
            <person name="Ullrich K.K."/>
            <person name="Haas F.B."/>
            <person name="Vanderstraeten L."/>
            <person name="Becker D."/>
            <person name="Lang D."/>
            <person name="Vosolsobe S."/>
            <person name="Rombauts S."/>
            <person name="Wilhelmsson P.K.I."/>
            <person name="Janitza P."/>
            <person name="Kern R."/>
            <person name="Heyl A."/>
            <person name="Rumpler F."/>
            <person name="Villalobos L.I.A.C."/>
            <person name="Clay J.M."/>
            <person name="Skokan R."/>
            <person name="Toyoda A."/>
            <person name="Suzuki Y."/>
            <person name="Kagoshima H."/>
            <person name="Schijlen E."/>
            <person name="Tajeshwar N."/>
            <person name="Catarino B."/>
            <person name="Hetherington A.J."/>
            <person name="Saltykova A."/>
            <person name="Bonnot C."/>
            <person name="Breuninger H."/>
            <person name="Symeonidi A."/>
            <person name="Radhakrishnan G.V."/>
            <person name="Van Nieuwerburgh F."/>
            <person name="Deforce D."/>
            <person name="Chang C."/>
            <person name="Karol K.G."/>
            <person name="Hedrich R."/>
            <person name="Ulvskov P."/>
            <person name="Glockner G."/>
            <person name="Delwiche C.F."/>
            <person name="Petrasek J."/>
            <person name="Van de Peer Y."/>
            <person name="Friml J."/>
            <person name="Beilby M."/>
            <person name="Dolan L."/>
            <person name="Kohara Y."/>
            <person name="Sugano S."/>
            <person name="Fujiyama A."/>
            <person name="Delaux P.-M."/>
            <person name="Quint M."/>
            <person name="TheiBen G."/>
            <person name="Hagemann M."/>
            <person name="Harholt J."/>
            <person name="Dunand C."/>
            <person name="Zachgo S."/>
            <person name="Langdale J."/>
            <person name="Maumus F."/>
            <person name="Straeten D.V.D."/>
            <person name="Gould S.B."/>
            <person name="Rensing S.A."/>
        </authorList>
    </citation>
    <scope>NUCLEOTIDE SEQUENCE [LARGE SCALE GENOMIC DNA]</scope>
    <source>
        <strain evidence="3 4">S276</strain>
    </source>
</reference>
<comment type="caution">
    <text evidence="3">The sequence shown here is derived from an EMBL/GenBank/DDBJ whole genome shotgun (WGS) entry which is preliminary data.</text>
</comment>